<organism evidence="2 3">
    <name type="scientific">Gigaspora rosea</name>
    <dbReference type="NCBI Taxonomy" id="44941"/>
    <lineage>
        <taxon>Eukaryota</taxon>
        <taxon>Fungi</taxon>
        <taxon>Fungi incertae sedis</taxon>
        <taxon>Mucoromycota</taxon>
        <taxon>Glomeromycotina</taxon>
        <taxon>Glomeromycetes</taxon>
        <taxon>Diversisporales</taxon>
        <taxon>Gigasporaceae</taxon>
        <taxon>Gigaspora</taxon>
    </lineage>
</organism>
<evidence type="ECO:0000313" key="2">
    <source>
        <dbReference type="EMBL" id="RIB06704.1"/>
    </source>
</evidence>
<dbReference type="PROSITE" id="PS50005">
    <property type="entry name" value="TPR"/>
    <property type="match status" value="1"/>
</dbReference>
<dbReference type="Proteomes" id="UP000266673">
    <property type="component" value="Unassembled WGS sequence"/>
</dbReference>
<sequence>MPPKIIFYTKNGINLAKVNNDDQYIDKLKNKSNNIFALMSQGKAYLVISKYKETYEVFTRLLKIESENITLKYHKEINYIIERYKESISDLKKLLKINPDNT</sequence>
<proteinExistence type="predicted"/>
<keyword evidence="3" id="KW-1185">Reference proteome</keyword>
<accession>A0A397U964</accession>
<dbReference type="InterPro" id="IPR019734">
    <property type="entry name" value="TPR_rpt"/>
</dbReference>
<evidence type="ECO:0000313" key="3">
    <source>
        <dbReference type="Proteomes" id="UP000266673"/>
    </source>
</evidence>
<dbReference type="SUPFAM" id="SSF48452">
    <property type="entry name" value="TPR-like"/>
    <property type="match status" value="1"/>
</dbReference>
<keyword evidence="1" id="KW-0802">TPR repeat</keyword>
<evidence type="ECO:0000256" key="1">
    <source>
        <dbReference type="PROSITE-ProRule" id="PRU00339"/>
    </source>
</evidence>
<protein>
    <submittedName>
        <fullName evidence="2">Uncharacterized protein</fullName>
    </submittedName>
</protein>
<reference evidence="2 3" key="1">
    <citation type="submission" date="2018-06" db="EMBL/GenBank/DDBJ databases">
        <title>Comparative genomics reveals the genomic features of Rhizophagus irregularis, R. cerebriforme, R. diaphanum and Gigaspora rosea, and their symbiotic lifestyle signature.</title>
        <authorList>
            <person name="Morin E."/>
            <person name="San Clemente H."/>
            <person name="Chen E.C.H."/>
            <person name="De La Providencia I."/>
            <person name="Hainaut M."/>
            <person name="Kuo A."/>
            <person name="Kohler A."/>
            <person name="Murat C."/>
            <person name="Tang N."/>
            <person name="Roy S."/>
            <person name="Loubradou J."/>
            <person name="Henrissat B."/>
            <person name="Grigoriev I.V."/>
            <person name="Corradi N."/>
            <person name="Roux C."/>
            <person name="Martin F.M."/>
        </authorList>
    </citation>
    <scope>NUCLEOTIDE SEQUENCE [LARGE SCALE GENOMIC DNA]</scope>
    <source>
        <strain evidence="2 3">DAOM 194757</strain>
    </source>
</reference>
<dbReference type="AlphaFoldDB" id="A0A397U964"/>
<dbReference type="InterPro" id="IPR011990">
    <property type="entry name" value="TPR-like_helical_dom_sf"/>
</dbReference>
<comment type="caution">
    <text evidence="2">The sequence shown here is derived from an EMBL/GenBank/DDBJ whole genome shotgun (WGS) entry which is preliminary data.</text>
</comment>
<gene>
    <name evidence="2" type="ORF">C2G38_2216409</name>
</gene>
<dbReference type="Gene3D" id="1.25.40.10">
    <property type="entry name" value="Tetratricopeptide repeat domain"/>
    <property type="match status" value="1"/>
</dbReference>
<dbReference type="EMBL" id="QKWP01001773">
    <property type="protein sequence ID" value="RIB06704.1"/>
    <property type="molecule type" value="Genomic_DNA"/>
</dbReference>
<dbReference type="OrthoDB" id="1914839at2759"/>
<name>A0A397U964_9GLOM</name>
<feature type="repeat" description="TPR" evidence="1">
    <location>
        <begin position="35"/>
        <end position="68"/>
    </location>
</feature>